<dbReference type="RefSeq" id="WP_198363164.1">
    <property type="nucleotide sequence ID" value="NZ_JBHSOG010000049.1"/>
</dbReference>
<protein>
    <recommendedName>
        <fullName evidence="3">HTH OST-type domain-containing protein</fullName>
    </recommendedName>
</protein>
<evidence type="ECO:0000313" key="1">
    <source>
        <dbReference type="EMBL" id="MFC5770144.1"/>
    </source>
</evidence>
<evidence type="ECO:0008006" key="3">
    <source>
        <dbReference type="Google" id="ProtNLM"/>
    </source>
</evidence>
<comment type="caution">
    <text evidence="1">The sequence shown here is derived from an EMBL/GenBank/DDBJ whole genome shotgun (WGS) entry which is preliminary data.</text>
</comment>
<name>A0ABW1ASV6_9RHOO</name>
<proteinExistence type="predicted"/>
<dbReference type="EMBL" id="JBHSOG010000049">
    <property type="protein sequence ID" value="MFC5770144.1"/>
    <property type="molecule type" value="Genomic_DNA"/>
</dbReference>
<sequence length="128" mass="14450">MAVHRTLRDKAAQRPVTSTFGVTITQAVQGGNFMTRKDAIHKLLDDAAMELLGFIKDCESKFKDRDRWVPAAEIKDSLDLNFVAVPRSGKQYGPKGWVFATLARMLEDKSLVEYKKTGSRAFYRSAHK</sequence>
<keyword evidence="2" id="KW-1185">Reference proteome</keyword>
<evidence type="ECO:0000313" key="2">
    <source>
        <dbReference type="Proteomes" id="UP001595974"/>
    </source>
</evidence>
<accession>A0ABW1ASV6</accession>
<gene>
    <name evidence="1" type="ORF">ACFPTN_12250</name>
</gene>
<dbReference type="Proteomes" id="UP001595974">
    <property type="component" value="Unassembled WGS sequence"/>
</dbReference>
<organism evidence="1 2">
    <name type="scientific">Thauera sinica</name>
    <dbReference type="NCBI Taxonomy" id="2665146"/>
    <lineage>
        <taxon>Bacteria</taxon>
        <taxon>Pseudomonadati</taxon>
        <taxon>Pseudomonadota</taxon>
        <taxon>Betaproteobacteria</taxon>
        <taxon>Rhodocyclales</taxon>
        <taxon>Zoogloeaceae</taxon>
        <taxon>Thauera</taxon>
    </lineage>
</organism>
<reference evidence="2" key="1">
    <citation type="journal article" date="2019" name="Int. J. Syst. Evol. Microbiol.">
        <title>The Global Catalogue of Microorganisms (GCM) 10K type strain sequencing project: providing services to taxonomists for standard genome sequencing and annotation.</title>
        <authorList>
            <consortium name="The Broad Institute Genomics Platform"/>
            <consortium name="The Broad Institute Genome Sequencing Center for Infectious Disease"/>
            <person name="Wu L."/>
            <person name="Ma J."/>
        </authorList>
    </citation>
    <scope>NUCLEOTIDE SEQUENCE [LARGE SCALE GENOMIC DNA]</scope>
    <source>
        <strain evidence="2">SHR3</strain>
    </source>
</reference>